<keyword evidence="5 9" id="KW-0812">Transmembrane</keyword>
<accession>A0A917BBN3</accession>
<feature type="transmembrane region" description="Helical" evidence="9">
    <location>
        <begin position="31"/>
        <end position="53"/>
    </location>
</feature>
<evidence type="ECO:0000256" key="7">
    <source>
        <dbReference type="ARBA" id="ARBA00023136"/>
    </source>
</evidence>
<feature type="transmembrane region" description="Helical" evidence="9">
    <location>
        <begin position="261"/>
        <end position="288"/>
    </location>
</feature>
<dbReference type="FunFam" id="1.10.3470.10:FF:000001">
    <property type="entry name" value="Vitamin B12 ABC transporter permease BtuC"/>
    <property type="match status" value="1"/>
</dbReference>
<sequence length="357" mass="36152">MSAPASPAQATDPTDPGQVPALRRAPLSRKLLMALVLLALLVLACAASLAIGVREVSLPTVWDALWHPVAGNNDISVVREQRVPRTLVGALAGAALAVSGALLQGLTRNPIADPGLLGVNAGSSLAVIVAITVFGLGDLDAFVWFAYAGAAIAAALVYGVASTGWEGATPVRLALVGAAATAMMTSLITLVLLTSREALEQYRFWSVGSLNARGVGTVLLVLAPLVVGMVAALSATRFLNATALGDDLARGLGQNIAVGRTLVIVGAVLLAGSATALAGPVAFVGLMVPHAVRALIGPDYRWVVPLSALGGPVLLLLADVVGRVLVRPSELEAGIVVAVLGAPALIALVRRSKAVSM</sequence>
<evidence type="ECO:0000256" key="4">
    <source>
        <dbReference type="ARBA" id="ARBA00022475"/>
    </source>
</evidence>
<dbReference type="EMBL" id="BMKQ01000001">
    <property type="protein sequence ID" value="GGF32832.1"/>
    <property type="molecule type" value="Genomic_DNA"/>
</dbReference>
<feature type="region of interest" description="Disordered" evidence="8">
    <location>
        <begin position="1"/>
        <end position="20"/>
    </location>
</feature>
<name>A0A917BBN3_9ACTN</name>
<dbReference type="PANTHER" id="PTHR30472:SF1">
    <property type="entry name" value="FE(3+) DICITRATE TRANSPORT SYSTEM PERMEASE PROTEIN FECC-RELATED"/>
    <property type="match status" value="1"/>
</dbReference>
<evidence type="ECO:0000313" key="11">
    <source>
        <dbReference type="Proteomes" id="UP000649179"/>
    </source>
</evidence>
<comment type="caution">
    <text evidence="10">The sequence shown here is derived from an EMBL/GenBank/DDBJ whole genome shotgun (WGS) entry which is preliminary data.</text>
</comment>
<dbReference type="GO" id="GO:0022857">
    <property type="term" value="F:transmembrane transporter activity"/>
    <property type="evidence" value="ECO:0007669"/>
    <property type="project" value="InterPro"/>
</dbReference>
<proteinExistence type="inferred from homology"/>
<keyword evidence="3" id="KW-0813">Transport</keyword>
<evidence type="ECO:0000256" key="9">
    <source>
        <dbReference type="SAM" id="Phobius"/>
    </source>
</evidence>
<evidence type="ECO:0000256" key="3">
    <source>
        <dbReference type="ARBA" id="ARBA00022448"/>
    </source>
</evidence>
<dbReference type="Pfam" id="PF01032">
    <property type="entry name" value="FecCD"/>
    <property type="match status" value="1"/>
</dbReference>
<comment type="similarity">
    <text evidence="2">Belongs to the binding-protein-dependent transport system permease family. FecCD subfamily.</text>
</comment>
<feature type="transmembrane region" description="Helical" evidence="9">
    <location>
        <begin position="86"/>
        <end position="103"/>
    </location>
</feature>
<feature type="transmembrane region" description="Helical" evidence="9">
    <location>
        <begin position="115"/>
        <end position="136"/>
    </location>
</feature>
<dbReference type="Proteomes" id="UP000649179">
    <property type="component" value="Unassembled WGS sequence"/>
</dbReference>
<dbReference type="GO" id="GO:0005886">
    <property type="term" value="C:plasma membrane"/>
    <property type="evidence" value="ECO:0007669"/>
    <property type="project" value="UniProtKB-SubCell"/>
</dbReference>
<feature type="transmembrane region" description="Helical" evidence="9">
    <location>
        <begin position="300"/>
        <end position="321"/>
    </location>
</feature>
<dbReference type="PANTHER" id="PTHR30472">
    <property type="entry name" value="FERRIC ENTEROBACTIN TRANSPORT SYSTEM PERMEASE PROTEIN"/>
    <property type="match status" value="1"/>
</dbReference>
<feature type="transmembrane region" description="Helical" evidence="9">
    <location>
        <begin position="142"/>
        <end position="161"/>
    </location>
</feature>
<organism evidence="10 11">
    <name type="scientific">Marmoricola endophyticus</name>
    <dbReference type="NCBI Taxonomy" id="2040280"/>
    <lineage>
        <taxon>Bacteria</taxon>
        <taxon>Bacillati</taxon>
        <taxon>Actinomycetota</taxon>
        <taxon>Actinomycetes</taxon>
        <taxon>Propionibacteriales</taxon>
        <taxon>Nocardioidaceae</taxon>
        <taxon>Marmoricola</taxon>
    </lineage>
</organism>
<dbReference type="GO" id="GO:0033214">
    <property type="term" value="P:siderophore-iron import into cell"/>
    <property type="evidence" value="ECO:0007669"/>
    <property type="project" value="TreeGrafter"/>
</dbReference>
<feature type="transmembrane region" description="Helical" evidence="9">
    <location>
        <begin position="333"/>
        <end position="350"/>
    </location>
</feature>
<dbReference type="RefSeq" id="WP_229660493.1">
    <property type="nucleotide sequence ID" value="NZ_BMKQ01000001.1"/>
</dbReference>
<keyword evidence="11" id="KW-1185">Reference proteome</keyword>
<evidence type="ECO:0000256" key="6">
    <source>
        <dbReference type="ARBA" id="ARBA00022989"/>
    </source>
</evidence>
<keyword evidence="4" id="KW-1003">Cell membrane</keyword>
<keyword evidence="6 9" id="KW-1133">Transmembrane helix</keyword>
<dbReference type="SUPFAM" id="SSF81345">
    <property type="entry name" value="ABC transporter involved in vitamin B12 uptake, BtuC"/>
    <property type="match status" value="1"/>
</dbReference>
<evidence type="ECO:0000256" key="5">
    <source>
        <dbReference type="ARBA" id="ARBA00022692"/>
    </source>
</evidence>
<keyword evidence="7 9" id="KW-0472">Membrane</keyword>
<reference evidence="10" key="2">
    <citation type="submission" date="2020-09" db="EMBL/GenBank/DDBJ databases">
        <authorList>
            <person name="Sun Q."/>
            <person name="Zhou Y."/>
        </authorList>
    </citation>
    <scope>NUCLEOTIDE SEQUENCE</scope>
    <source>
        <strain evidence="10">CGMCC 1.16067</strain>
    </source>
</reference>
<dbReference type="CDD" id="cd06550">
    <property type="entry name" value="TM_ABC_iron-siderophores_like"/>
    <property type="match status" value="1"/>
</dbReference>
<protein>
    <submittedName>
        <fullName evidence="10">Iron ABC transporter permease</fullName>
    </submittedName>
</protein>
<reference evidence="10" key="1">
    <citation type="journal article" date="2014" name="Int. J. Syst. Evol. Microbiol.">
        <title>Complete genome sequence of Corynebacterium casei LMG S-19264T (=DSM 44701T), isolated from a smear-ripened cheese.</title>
        <authorList>
            <consortium name="US DOE Joint Genome Institute (JGI-PGF)"/>
            <person name="Walter F."/>
            <person name="Albersmeier A."/>
            <person name="Kalinowski J."/>
            <person name="Ruckert C."/>
        </authorList>
    </citation>
    <scope>NUCLEOTIDE SEQUENCE</scope>
    <source>
        <strain evidence="10">CGMCC 1.16067</strain>
    </source>
</reference>
<dbReference type="AlphaFoldDB" id="A0A917BBN3"/>
<comment type="subcellular location">
    <subcellularLocation>
        <location evidence="1">Cell membrane</location>
        <topology evidence="1">Multi-pass membrane protein</topology>
    </subcellularLocation>
</comment>
<evidence type="ECO:0000313" key="10">
    <source>
        <dbReference type="EMBL" id="GGF32832.1"/>
    </source>
</evidence>
<dbReference type="InterPro" id="IPR037294">
    <property type="entry name" value="ABC_BtuC-like"/>
</dbReference>
<dbReference type="Gene3D" id="1.10.3470.10">
    <property type="entry name" value="ABC transporter involved in vitamin B12 uptake, BtuC"/>
    <property type="match status" value="1"/>
</dbReference>
<evidence type="ECO:0000256" key="1">
    <source>
        <dbReference type="ARBA" id="ARBA00004651"/>
    </source>
</evidence>
<gene>
    <name evidence="10" type="ORF">GCM10011519_02840</name>
</gene>
<feature type="transmembrane region" description="Helical" evidence="9">
    <location>
        <begin position="214"/>
        <end position="240"/>
    </location>
</feature>
<evidence type="ECO:0000256" key="2">
    <source>
        <dbReference type="ARBA" id="ARBA00007935"/>
    </source>
</evidence>
<evidence type="ECO:0000256" key="8">
    <source>
        <dbReference type="SAM" id="MobiDB-lite"/>
    </source>
</evidence>
<dbReference type="InterPro" id="IPR000522">
    <property type="entry name" value="ABC_transptr_permease_BtuC"/>
</dbReference>
<feature type="transmembrane region" description="Helical" evidence="9">
    <location>
        <begin position="173"/>
        <end position="194"/>
    </location>
</feature>